<protein>
    <submittedName>
        <fullName evidence="2">Uncharacterized protein</fullName>
    </submittedName>
</protein>
<reference evidence="2 3" key="1">
    <citation type="submission" date="2020-08" db="EMBL/GenBank/DDBJ databases">
        <title>Genomic Encyclopedia of Type Strains, Phase IV (KMG-IV): sequencing the most valuable type-strain genomes for metagenomic binning, comparative biology and taxonomic classification.</title>
        <authorList>
            <person name="Goeker M."/>
        </authorList>
    </citation>
    <scope>NUCLEOTIDE SEQUENCE [LARGE SCALE GENOMIC DNA]</scope>
    <source>
        <strain evidence="2 3">DSM 23562</strain>
    </source>
</reference>
<proteinExistence type="predicted"/>
<feature type="compositionally biased region" description="Acidic residues" evidence="1">
    <location>
        <begin position="38"/>
        <end position="48"/>
    </location>
</feature>
<gene>
    <name evidence="2" type="ORF">HNQ39_005565</name>
</gene>
<dbReference type="AlphaFoldDB" id="A0A7W9SWJ9"/>
<evidence type="ECO:0000313" key="3">
    <source>
        <dbReference type="Proteomes" id="UP000520814"/>
    </source>
</evidence>
<accession>A0A7W9SWJ9</accession>
<sequence>MRRDPSPPSPPSLGGLFDDDEPLAAPVVAAPEPIATEPDSEAEPPVEIEVEVPVVLPPPSPEPKPLAVPTPVAQAGEPDGEILWEGAGVAHQRMDFAVLAELLRNIQLMVKRLTPTQPFTLQAGVATQPGAFCLPFYLVPETEAETGQIELIELDPETPADLLAQMLDDNATHEQISSHLTNDSVRRSYVQVMKQIAAQQLVMTFRTKNLAQPGVLTPRHATERQVWFDDAHTKVENIVLTGELQTGTIVAGSCKILCGSDQQPYTLRVDKARALQLRGIPLAGLVRASVERVTTTHPDFERPRIVHRLTHIERLDTPGLFG</sequence>
<evidence type="ECO:0000313" key="2">
    <source>
        <dbReference type="EMBL" id="MBB6053723.1"/>
    </source>
</evidence>
<evidence type="ECO:0000256" key="1">
    <source>
        <dbReference type="SAM" id="MobiDB-lite"/>
    </source>
</evidence>
<comment type="caution">
    <text evidence="2">The sequence shown here is derived from an EMBL/GenBank/DDBJ whole genome shotgun (WGS) entry which is preliminary data.</text>
</comment>
<feature type="compositionally biased region" description="Low complexity" evidence="1">
    <location>
        <begin position="23"/>
        <end position="37"/>
    </location>
</feature>
<dbReference type="RefSeq" id="WP_184203815.1">
    <property type="nucleotide sequence ID" value="NZ_JACHGW010000008.1"/>
</dbReference>
<feature type="region of interest" description="Disordered" evidence="1">
    <location>
        <begin position="1"/>
        <end position="48"/>
    </location>
</feature>
<dbReference type="EMBL" id="JACHGW010000008">
    <property type="protein sequence ID" value="MBB6053723.1"/>
    <property type="molecule type" value="Genomic_DNA"/>
</dbReference>
<organism evidence="2 3">
    <name type="scientific">Armatimonas rosea</name>
    <dbReference type="NCBI Taxonomy" id="685828"/>
    <lineage>
        <taxon>Bacteria</taxon>
        <taxon>Bacillati</taxon>
        <taxon>Armatimonadota</taxon>
        <taxon>Armatimonadia</taxon>
        <taxon>Armatimonadales</taxon>
        <taxon>Armatimonadaceae</taxon>
        <taxon>Armatimonas</taxon>
    </lineage>
</organism>
<keyword evidence="3" id="KW-1185">Reference proteome</keyword>
<dbReference type="Proteomes" id="UP000520814">
    <property type="component" value="Unassembled WGS sequence"/>
</dbReference>
<name>A0A7W9SWJ9_ARMRO</name>
<feature type="compositionally biased region" description="Pro residues" evidence="1">
    <location>
        <begin position="1"/>
        <end position="11"/>
    </location>
</feature>